<protein>
    <recommendedName>
        <fullName evidence="4">CCHC-type domain-containing protein</fullName>
    </recommendedName>
</protein>
<dbReference type="InterPro" id="IPR001878">
    <property type="entry name" value="Znf_CCHC"/>
</dbReference>
<dbReference type="InterPro" id="IPR012337">
    <property type="entry name" value="RNaseH-like_sf"/>
</dbReference>
<dbReference type="Proteomes" id="UP000323000">
    <property type="component" value="Chromosome 5"/>
</dbReference>
<sequence length="692" mass="76977">MFWKSLPLVFSQLEGVAGRVTVNSEDKRRVLSGGPWCFNDSIIALEEPRGMGKFQELEFCRVSFWVQLHNLPLLCMNQEAGLVLGRMLGRVEEIDLGYSRDCLDKFLRIRMNIDISQPLKRALKVGVEGSEEMATIVVRYEHLPELCFHCGILGHPLRECPLRRPSEEEGRPLKYGAWIRAGTVIGEEPRGKRPRGDGDHHSSGSKQNVSELKTTSRWKPKNVLPPPPVVETNVTPIVDSGVAFRLTVKQKGKEKIPVIMGHEAFESGILMPNDFGKSRIVRNPMDNFIPSSEIQNHINQEVNPVNTANDKGLIEIVLEDVSESAACSCLDLDKNKLFEVAVEEWVESSELESIEITQNGSAEEVSKALILNLHRLSPNRDDTLCWHFDRRGFYSVRSGYKVALGLKERAGSSSLQLSSWWRFLWKYNVPNKCKIFFWKAFHGWLPTFATLARRRVNVLDHCLLCGTANESITHVLWSCQLAVDVWRLLLGEENAAVLVAWVDNFASEFRVANEPNHKEILSHQPTWKPPKLGEFKINCDASFRLRSGTAGVGVIIRNYKGTAIAAKSSPVLVCNSIEMLEAHACLVGLQLAIDVGISGVVLESDAEGVVRLLSDHIVPRTEMGTIICRSLDLGASVRLLSVDAVRRGANAVAHNLAQLAHSLDGPVVWLDALPPDIARLVSLDSSAFACSV</sequence>
<keyword evidence="1" id="KW-0863">Zinc-finger</keyword>
<keyword evidence="3" id="KW-0732">Signal</keyword>
<dbReference type="OrthoDB" id="1749810at2759"/>
<reference evidence="6" key="1">
    <citation type="journal article" date="2019" name="Gigascience">
        <title>De novo genome assembly of the endangered Acer yangbiense, a plant species with extremely small populations endemic to Yunnan Province, China.</title>
        <authorList>
            <person name="Yang J."/>
            <person name="Wariss H.M."/>
            <person name="Tao L."/>
            <person name="Zhang R."/>
            <person name="Yun Q."/>
            <person name="Hollingsworth P."/>
            <person name="Dao Z."/>
            <person name="Luo G."/>
            <person name="Guo H."/>
            <person name="Ma Y."/>
            <person name="Sun W."/>
        </authorList>
    </citation>
    <scope>NUCLEOTIDE SEQUENCE [LARGE SCALE GENOMIC DNA]</scope>
    <source>
        <strain evidence="6">cv. Malutang</strain>
    </source>
</reference>
<dbReference type="CDD" id="cd06222">
    <property type="entry name" value="RNase_H_like"/>
    <property type="match status" value="1"/>
</dbReference>
<comment type="caution">
    <text evidence="5">The sequence shown here is derived from an EMBL/GenBank/DDBJ whole genome shotgun (WGS) entry which is preliminary data.</text>
</comment>
<accession>A0A5C7HVU6</accession>
<dbReference type="InterPro" id="IPR044730">
    <property type="entry name" value="RNase_H-like_dom_plant"/>
</dbReference>
<dbReference type="AlphaFoldDB" id="A0A5C7HVU6"/>
<feature type="domain" description="CCHC-type" evidence="4">
    <location>
        <begin position="147"/>
        <end position="161"/>
    </location>
</feature>
<dbReference type="PANTHER" id="PTHR47723:SF24">
    <property type="entry name" value="RNASE H TYPE-1 DOMAIN-CONTAINING PROTEIN"/>
    <property type="match status" value="1"/>
</dbReference>
<feature type="compositionally biased region" description="Basic and acidic residues" evidence="2">
    <location>
        <begin position="187"/>
        <end position="202"/>
    </location>
</feature>
<evidence type="ECO:0000256" key="3">
    <source>
        <dbReference type="SAM" id="SignalP"/>
    </source>
</evidence>
<dbReference type="PROSITE" id="PS50158">
    <property type="entry name" value="ZF_CCHC"/>
    <property type="match status" value="1"/>
</dbReference>
<dbReference type="Pfam" id="PF14392">
    <property type="entry name" value="zf-CCHC_4"/>
    <property type="match status" value="1"/>
</dbReference>
<evidence type="ECO:0000256" key="2">
    <source>
        <dbReference type="SAM" id="MobiDB-lite"/>
    </source>
</evidence>
<dbReference type="InterPro" id="IPR025836">
    <property type="entry name" value="Zn_knuckle_CX2CX4HX4C"/>
</dbReference>
<proteinExistence type="predicted"/>
<dbReference type="EMBL" id="VAHF01000005">
    <property type="protein sequence ID" value="TXG60924.1"/>
    <property type="molecule type" value="Genomic_DNA"/>
</dbReference>
<dbReference type="Gene3D" id="3.30.420.10">
    <property type="entry name" value="Ribonuclease H-like superfamily/Ribonuclease H"/>
    <property type="match status" value="1"/>
</dbReference>
<feature type="region of interest" description="Disordered" evidence="2">
    <location>
        <begin position="186"/>
        <end position="224"/>
    </location>
</feature>
<evidence type="ECO:0000256" key="1">
    <source>
        <dbReference type="PROSITE-ProRule" id="PRU00047"/>
    </source>
</evidence>
<feature type="compositionally biased region" description="Polar residues" evidence="2">
    <location>
        <begin position="204"/>
        <end position="217"/>
    </location>
</feature>
<keyword evidence="1" id="KW-0862">Zinc</keyword>
<organism evidence="5 6">
    <name type="scientific">Acer yangbiense</name>
    <dbReference type="NCBI Taxonomy" id="1000413"/>
    <lineage>
        <taxon>Eukaryota</taxon>
        <taxon>Viridiplantae</taxon>
        <taxon>Streptophyta</taxon>
        <taxon>Embryophyta</taxon>
        <taxon>Tracheophyta</taxon>
        <taxon>Spermatophyta</taxon>
        <taxon>Magnoliopsida</taxon>
        <taxon>eudicotyledons</taxon>
        <taxon>Gunneridae</taxon>
        <taxon>Pentapetalae</taxon>
        <taxon>rosids</taxon>
        <taxon>malvids</taxon>
        <taxon>Sapindales</taxon>
        <taxon>Sapindaceae</taxon>
        <taxon>Hippocastanoideae</taxon>
        <taxon>Acereae</taxon>
        <taxon>Acer</taxon>
    </lineage>
</organism>
<keyword evidence="6" id="KW-1185">Reference proteome</keyword>
<gene>
    <name evidence="5" type="ORF">EZV62_012287</name>
</gene>
<feature type="chain" id="PRO_5022701134" description="CCHC-type domain-containing protein" evidence="3">
    <location>
        <begin position="19"/>
        <end position="692"/>
    </location>
</feature>
<feature type="signal peptide" evidence="3">
    <location>
        <begin position="1"/>
        <end position="18"/>
    </location>
</feature>
<dbReference type="InterPro" id="IPR002156">
    <property type="entry name" value="RNaseH_domain"/>
</dbReference>
<dbReference type="PANTHER" id="PTHR47723">
    <property type="entry name" value="OS05G0353850 PROTEIN"/>
    <property type="match status" value="1"/>
</dbReference>
<dbReference type="GO" id="GO:0008270">
    <property type="term" value="F:zinc ion binding"/>
    <property type="evidence" value="ECO:0007669"/>
    <property type="project" value="UniProtKB-KW"/>
</dbReference>
<dbReference type="Pfam" id="PF13456">
    <property type="entry name" value="RVT_3"/>
    <property type="match status" value="1"/>
</dbReference>
<dbReference type="SUPFAM" id="SSF53098">
    <property type="entry name" value="Ribonuclease H-like"/>
    <property type="match status" value="1"/>
</dbReference>
<evidence type="ECO:0000313" key="6">
    <source>
        <dbReference type="Proteomes" id="UP000323000"/>
    </source>
</evidence>
<dbReference type="GO" id="GO:0003676">
    <property type="term" value="F:nucleic acid binding"/>
    <property type="evidence" value="ECO:0007669"/>
    <property type="project" value="InterPro"/>
</dbReference>
<dbReference type="InterPro" id="IPR053151">
    <property type="entry name" value="RNase_H-like"/>
</dbReference>
<keyword evidence="1" id="KW-0479">Metal-binding</keyword>
<dbReference type="InterPro" id="IPR026960">
    <property type="entry name" value="RVT-Znf"/>
</dbReference>
<dbReference type="GO" id="GO:0004523">
    <property type="term" value="F:RNA-DNA hybrid ribonuclease activity"/>
    <property type="evidence" value="ECO:0007669"/>
    <property type="project" value="InterPro"/>
</dbReference>
<evidence type="ECO:0000313" key="5">
    <source>
        <dbReference type="EMBL" id="TXG60924.1"/>
    </source>
</evidence>
<dbReference type="InterPro" id="IPR036397">
    <property type="entry name" value="RNaseH_sf"/>
</dbReference>
<dbReference type="Pfam" id="PF13966">
    <property type="entry name" value="zf-RVT"/>
    <property type="match status" value="1"/>
</dbReference>
<name>A0A5C7HVU6_9ROSI</name>
<evidence type="ECO:0000259" key="4">
    <source>
        <dbReference type="PROSITE" id="PS50158"/>
    </source>
</evidence>